<feature type="region of interest" description="Disordered" evidence="1">
    <location>
        <begin position="44"/>
        <end position="83"/>
    </location>
</feature>
<comment type="caution">
    <text evidence="2">The sequence shown here is derived from an EMBL/GenBank/DDBJ whole genome shotgun (WGS) entry which is preliminary data.</text>
</comment>
<protein>
    <submittedName>
        <fullName evidence="2">Uncharacterized protein</fullName>
    </submittedName>
</protein>
<organism evidence="2 3">
    <name type="scientific">Ficus carica</name>
    <name type="common">Common fig</name>
    <dbReference type="NCBI Taxonomy" id="3494"/>
    <lineage>
        <taxon>Eukaryota</taxon>
        <taxon>Viridiplantae</taxon>
        <taxon>Streptophyta</taxon>
        <taxon>Embryophyta</taxon>
        <taxon>Tracheophyta</taxon>
        <taxon>Spermatophyta</taxon>
        <taxon>Magnoliopsida</taxon>
        <taxon>eudicotyledons</taxon>
        <taxon>Gunneridae</taxon>
        <taxon>Pentapetalae</taxon>
        <taxon>rosids</taxon>
        <taxon>fabids</taxon>
        <taxon>Rosales</taxon>
        <taxon>Moraceae</taxon>
        <taxon>Ficeae</taxon>
        <taxon>Ficus</taxon>
    </lineage>
</organism>
<evidence type="ECO:0000313" key="2">
    <source>
        <dbReference type="EMBL" id="GMN59381.1"/>
    </source>
</evidence>
<feature type="compositionally biased region" description="Polar residues" evidence="1">
    <location>
        <begin position="44"/>
        <end position="57"/>
    </location>
</feature>
<proteinExistence type="predicted"/>
<sequence>MENALKGNQDAVPRGSGRPPPRVDQAIDQLTQIVVTLVNTFPKLVTNNRGNQPQPSNLVDPMGGNDANGHQETHTEGTGETTGRILYLRLYRKQAK</sequence>
<dbReference type="Gramene" id="FCD_00036902-RA">
    <property type="protein sequence ID" value="FCD_00036902-RA:cds"/>
    <property type="gene ID" value="FCD_00036902"/>
</dbReference>
<gene>
    <name evidence="2" type="ORF">TIFTF001_028479</name>
</gene>
<accession>A0AA88DPZ6</accession>
<feature type="region of interest" description="Disordered" evidence="1">
    <location>
        <begin position="1"/>
        <end position="23"/>
    </location>
</feature>
<dbReference type="EMBL" id="BTGU01000086">
    <property type="protein sequence ID" value="GMN59381.1"/>
    <property type="molecule type" value="Genomic_DNA"/>
</dbReference>
<dbReference type="Proteomes" id="UP001187192">
    <property type="component" value="Unassembled WGS sequence"/>
</dbReference>
<evidence type="ECO:0000256" key="1">
    <source>
        <dbReference type="SAM" id="MobiDB-lite"/>
    </source>
</evidence>
<dbReference type="AlphaFoldDB" id="A0AA88DPZ6"/>
<name>A0AA88DPZ6_FICCA</name>
<keyword evidence="3" id="KW-1185">Reference proteome</keyword>
<reference evidence="2" key="1">
    <citation type="submission" date="2023-07" db="EMBL/GenBank/DDBJ databases">
        <title>draft genome sequence of fig (Ficus carica).</title>
        <authorList>
            <person name="Takahashi T."/>
            <person name="Nishimura K."/>
        </authorList>
    </citation>
    <scope>NUCLEOTIDE SEQUENCE</scope>
</reference>
<evidence type="ECO:0000313" key="3">
    <source>
        <dbReference type="Proteomes" id="UP001187192"/>
    </source>
</evidence>